<dbReference type="Proteomes" id="UP000190857">
    <property type="component" value="Unassembled WGS sequence"/>
</dbReference>
<name>A0A1T5KXZ2_9MICO</name>
<reference evidence="2 3" key="1">
    <citation type="submission" date="2017-02" db="EMBL/GenBank/DDBJ databases">
        <authorList>
            <person name="Peterson S.W."/>
        </authorList>
    </citation>
    <scope>NUCLEOTIDE SEQUENCE [LARGE SCALE GENOMIC DNA]</scope>
    <source>
        <strain evidence="2 3">VKM Ac-2059</strain>
    </source>
</reference>
<dbReference type="OrthoDB" id="5020792at2"/>
<gene>
    <name evidence="2" type="ORF">SAMN06309945_2622</name>
</gene>
<evidence type="ECO:0000313" key="3">
    <source>
        <dbReference type="Proteomes" id="UP000190857"/>
    </source>
</evidence>
<dbReference type="EMBL" id="FUZP01000003">
    <property type="protein sequence ID" value="SKC68335.1"/>
    <property type="molecule type" value="Genomic_DNA"/>
</dbReference>
<accession>A0A1T5KXZ2</accession>
<dbReference type="STRING" id="123320.SAMN06309945_2622"/>
<proteinExistence type="predicted"/>
<dbReference type="AlphaFoldDB" id="A0A1T5KXZ2"/>
<organism evidence="2 3">
    <name type="scientific">Okibacterium fritillariae</name>
    <dbReference type="NCBI Taxonomy" id="123320"/>
    <lineage>
        <taxon>Bacteria</taxon>
        <taxon>Bacillati</taxon>
        <taxon>Actinomycetota</taxon>
        <taxon>Actinomycetes</taxon>
        <taxon>Micrococcales</taxon>
        <taxon>Microbacteriaceae</taxon>
        <taxon>Okibacterium</taxon>
    </lineage>
</organism>
<protein>
    <submittedName>
        <fullName evidence="2">Uncharacterized protein</fullName>
    </submittedName>
</protein>
<feature type="compositionally biased region" description="Basic and acidic residues" evidence="1">
    <location>
        <begin position="70"/>
        <end position="81"/>
    </location>
</feature>
<sequence length="98" mass="10693">MRRVDIAYGGMHYSLPRTTVEAVKKTIEEGLAGTGPRWMTVNFGEGKPQPVEILISPNIPIALAQVSTEDNERPETHRDEMGSLDAHSGSVPAHDVDL</sequence>
<dbReference type="RefSeq" id="WP_079728651.1">
    <property type="nucleotide sequence ID" value="NZ_FUZP01000003.1"/>
</dbReference>
<evidence type="ECO:0000313" key="2">
    <source>
        <dbReference type="EMBL" id="SKC68335.1"/>
    </source>
</evidence>
<evidence type="ECO:0000256" key="1">
    <source>
        <dbReference type="SAM" id="MobiDB-lite"/>
    </source>
</evidence>
<keyword evidence="3" id="KW-1185">Reference proteome</keyword>
<feature type="region of interest" description="Disordered" evidence="1">
    <location>
        <begin position="68"/>
        <end position="98"/>
    </location>
</feature>